<proteinExistence type="predicted"/>
<keyword evidence="3" id="KW-0560">Oxidoreductase</keyword>
<dbReference type="Proteomes" id="UP000799092">
    <property type="component" value="Unassembled WGS sequence"/>
</dbReference>
<evidence type="ECO:0000256" key="1">
    <source>
        <dbReference type="ARBA" id="ARBA00007789"/>
    </source>
</evidence>
<dbReference type="EC" id="1.-.-.-" evidence="3"/>
<evidence type="ECO:0000259" key="2">
    <source>
        <dbReference type="Pfam" id="PF00296"/>
    </source>
</evidence>
<reference evidence="3" key="1">
    <citation type="submission" date="2019-11" db="EMBL/GenBank/DDBJ databases">
        <authorList>
            <person name="Li J."/>
        </authorList>
    </citation>
    <scope>NUCLEOTIDE SEQUENCE</scope>
    <source>
        <strain evidence="3">B6B</strain>
    </source>
</reference>
<evidence type="ECO:0000313" key="3">
    <source>
        <dbReference type="EMBL" id="MRH42566.1"/>
    </source>
</evidence>
<comment type="similarity">
    <text evidence="1">To bacterial alkanal monooxygenase alpha and beta chains.</text>
</comment>
<organism evidence="3 4">
    <name type="scientific">Aquibacillus halophilus</name>
    <dbReference type="NCBI Taxonomy" id="930132"/>
    <lineage>
        <taxon>Bacteria</taxon>
        <taxon>Bacillati</taxon>
        <taxon>Bacillota</taxon>
        <taxon>Bacilli</taxon>
        <taxon>Bacillales</taxon>
        <taxon>Bacillaceae</taxon>
        <taxon>Aquibacillus</taxon>
    </lineage>
</organism>
<dbReference type="GO" id="GO:0016705">
    <property type="term" value="F:oxidoreductase activity, acting on paired donors, with incorporation or reduction of molecular oxygen"/>
    <property type="evidence" value="ECO:0007669"/>
    <property type="project" value="InterPro"/>
</dbReference>
<dbReference type="AlphaFoldDB" id="A0A6A8DDG4"/>
<dbReference type="OrthoDB" id="9780518at2"/>
<dbReference type="SUPFAM" id="SSF51679">
    <property type="entry name" value="Bacterial luciferase-like"/>
    <property type="match status" value="1"/>
</dbReference>
<dbReference type="InterPro" id="IPR019949">
    <property type="entry name" value="CmoO-like"/>
</dbReference>
<protein>
    <submittedName>
        <fullName evidence="3">MsnO8 family LLM class oxidoreductase</fullName>
        <ecNumber evidence="3">1.-.-.-</ecNumber>
    </submittedName>
</protein>
<comment type="caution">
    <text evidence="3">The sequence shown here is derived from an EMBL/GenBank/DDBJ whole genome shotgun (WGS) entry which is preliminary data.</text>
</comment>
<accession>A0A6A8DDG4</accession>
<dbReference type="PANTHER" id="PTHR30137:SF19">
    <property type="entry name" value="LUCIFERASE-LIKE MONOOXYGENASE"/>
    <property type="match status" value="1"/>
</dbReference>
<gene>
    <name evidence="3" type="ORF">GH741_07700</name>
</gene>
<dbReference type="GO" id="GO:0005829">
    <property type="term" value="C:cytosol"/>
    <property type="evidence" value="ECO:0007669"/>
    <property type="project" value="TreeGrafter"/>
</dbReference>
<dbReference type="Gene3D" id="3.20.20.30">
    <property type="entry name" value="Luciferase-like domain"/>
    <property type="match status" value="1"/>
</dbReference>
<dbReference type="RefSeq" id="WP_153736202.1">
    <property type="nucleotide sequence ID" value="NZ_WJNG01000005.1"/>
</dbReference>
<dbReference type="InterPro" id="IPR011251">
    <property type="entry name" value="Luciferase-like_dom"/>
</dbReference>
<dbReference type="InterPro" id="IPR050766">
    <property type="entry name" value="Bact_Lucif_Oxidored"/>
</dbReference>
<dbReference type="PANTHER" id="PTHR30137">
    <property type="entry name" value="LUCIFERASE-LIKE MONOOXYGENASE"/>
    <property type="match status" value="1"/>
</dbReference>
<keyword evidence="4" id="KW-1185">Reference proteome</keyword>
<feature type="domain" description="Luciferase-like" evidence="2">
    <location>
        <begin position="14"/>
        <end position="287"/>
    </location>
</feature>
<dbReference type="EMBL" id="WJNG01000005">
    <property type="protein sequence ID" value="MRH42566.1"/>
    <property type="molecule type" value="Genomic_DNA"/>
</dbReference>
<dbReference type="CDD" id="cd00347">
    <property type="entry name" value="Flavin_utilizing_monoxygenases"/>
    <property type="match status" value="2"/>
</dbReference>
<dbReference type="InterPro" id="IPR036661">
    <property type="entry name" value="Luciferase-like_sf"/>
</dbReference>
<name>A0A6A8DDG4_9BACI</name>
<dbReference type="NCBIfam" id="TIGR03558">
    <property type="entry name" value="oxido_grp_1"/>
    <property type="match status" value="1"/>
</dbReference>
<dbReference type="Pfam" id="PF00296">
    <property type="entry name" value="Bac_luciferase"/>
    <property type="match status" value="1"/>
</dbReference>
<sequence>MKLSILDQSPVISGKTPREALLASVELAKHGEDLGFIRYWIAEHHNMSSLASSVPEVMLGYIGANTDKIRIGSGAVLLPHYKPYKVAETYNMLQTLFPDRIDLGIGRAPGGSAEASIALSGNYLDNVKKNPESISELLNFIYNDFPPNHFYSNTTASPLPVNPPDIWMLGTSIKSARLAAENGTGYAFGHFMSDKDGPEIVQAYKENFKQKRNMSEPYTIVTVSVICADTYKKAQDILFQTTERLLVRQNEEDAYSSKPNLNEEIAKRSKLLVLGDPKTVGQELLAIKERYQADEIMIVTITDNYRERLDSYQLVASELIQLR</sequence>
<evidence type="ECO:0000313" key="4">
    <source>
        <dbReference type="Proteomes" id="UP000799092"/>
    </source>
</evidence>